<dbReference type="Proteomes" id="UP001225498">
    <property type="component" value="Unassembled WGS sequence"/>
</dbReference>
<proteinExistence type="predicted"/>
<evidence type="ECO:0000313" key="2">
    <source>
        <dbReference type="Proteomes" id="UP001225498"/>
    </source>
</evidence>
<dbReference type="AlphaFoldDB" id="A0AAI9CJQ5"/>
<sequence length="99" mass="10560">MGLWLFYSDDSPDDIEAACKAAEAVLNTQGFTAEQAQNAALAAADLTDETGLTTPNSDAVSAWFNAEDAALQCIFQLTGEWPHQASLVYTDEEETDGIA</sequence>
<organism evidence="1 2">
    <name type="scientific">Stenotrophomonas maltophilia</name>
    <name type="common">Pseudomonas maltophilia</name>
    <name type="synonym">Xanthomonas maltophilia</name>
    <dbReference type="NCBI Taxonomy" id="40324"/>
    <lineage>
        <taxon>Bacteria</taxon>
        <taxon>Pseudomonadati</taxon>
        <taxon>Pseudomonadota</taxon>
        <taxon>Gammaproteobacteria</taxon>
        <taxon>Lysobacterales</taxon>
        <taxon>Lysobacteraceae</taxon>
        <taxon>Stenotrophomonas</taxon>
        <taxon>Stenotrophomonas maltophilia group</taxon>
    </lineage>
</organism>
<accession>A0AAI9CJQ5</accession>
<reference evidence="1" key="1">
    <citation type="submission" date="2023-08" db="EMBL/GenBank/DDBJ databases">
        <authorList>
            <consortium name="Clinical and Environmental Microbiology Branch: Whole genome sequencing antimicrobial resistance pathogens in the healthcare setting"/>
        </authorList>
    </citation>
    <scope>NUCLEOTIDE SEQUENCE</scope>
    <source>
        <strain evidence="1">2023CJ-00293</strain>
    </source>
</reference>
<protein>
    <submittedName>
        <fullName evidence="1">Uncharacterized protein</fullName>
    </submittedName>
</protein>
<dbReference type="EMBL" id="ABLTIR010000023">
    <property type="protein sequence ID" value="EKZ1926523.1"/>
    <property type="molecule type" value="Genomic_DNA"/>
</dbReference>
<gene>
    <name evidence="1" type="ORF">REH87_001520</name>
</gene>
<comment type="caution">
    <text evidence="1">The sequence shown here is derived from an EMBL/GenBank/DDBJ whole genome shotgun (WGS) entry which is preliminary data.</text>
</comment>
<evidence type="ECO:0000313" key="1">
    <source>
        <dbReference type="EMBL" id="EKZ1926523.1"/>
    </source>
</evidence>
<name>A0AAI9CJQ5_STEMA</name>
<dbReference type="RefSeq" id="WP_005421439.1">
    <property type="nucleotide sequence ID" value="NZ_JAOCCB010000047.1"/>
</dbReference>